<sequence length="436" mass="45483">MARARNARRTDAAGLWLAAAGIAISLAALVGLVALLASQALSGFAVRPIEEIRWREVDIVRQELAALVADDGAHLVVRGSETERAGGAYRRVALADVVSRERPRDAVSLRLADGRELVARGDVAAWLALENAATIAAPGLPPGLRRADVVEAIAPNALGLGARAAVVASRAWQFVAGDERRDDGLFAALVGTVVLVFAMSILVMPLGVLAALWLHEYAGDGIGARAIRAAVANLAGVPAVIYGLFGLVLFVHTVGANLDAWLFADALPSPTFGSGGLMWASMTLALLTLPVVVTATEEGLARVPQGLRQAALALGATRAELIRRVVLPVARPALLTGLILAIARAAGEVAPLMLVGVVKYAPALPVDGEFPYLHASRQFMHLGYTVYDRALAGGDALRSTPQAYAAALLLVAVVAILNLSAIVVRNRLRESTRGLA</sequence>
<keyword evidence="5 9" id="KW-1003">Cell membrane</keyword>
<evidence type="ECO:0000256" key="8">
    <source>
        <dbReference type="ARBA" id="ARBA00023136"/>
    </source>
</evidence>
<dbReference type="EMBL" id="JAOVZO020000003">
    <property type="protein sequence ID" value="MDC8012180.1"/>
    <property type="molecule type" value="Genomic_DNA"/>
</dbReference>
<protein>
    <recommendedName>
        <fullName evidence="3 9">Phosphate transport system permease protein PstA</fullName>
    </recommendedName>
</protein>
<keyword evidence="8 9" id="KW-0472">Membrane</keyword>
<dbReference type="CDD" id="cd06261">
    <property type="entry name" value="TM_PBP2"/>
    <property type="match status" value="1"/>
</dbReference>
<evidence type="ECO:0000259" key="10">
    <source>
        <dbReference type="PROSITE" id="PS50928"/>
    </source>
</evidence>
<dbReference type="PANTHER" id="PTHR43470:SF6">
    <property type="entry name" value="PHOSPHATE TRANSPORT SYSTEM PERMEASE PROTEIN PSTA"/>
    <property type="match status" value="1"/>
</dbReference>
<evidence type="ECO:0000256" key="4">
    <source>
        <dbReference type="ARBA" id="ARBA00022448"/>
    </source>
</evidence>
<dbReference type="NCBIfam" id="TIGR00974">
    <property type="entry name" value="3a0107s02c"/>
    <property type="match status" value="1"/>
</dbReference>
<dbReference type="InterPro" id="IPR000515">
    <property type="entry name" value="MetI-like"/>
</dbReference>
<evidence type="ECO:0000256" key="2">
    <source>
        <dbReference type="ARBA" id="ARBA00007069"/>
    </source>
</evidence>
<feature type="transmembrane region" description="Helical" evidence="9">
    <location>
        <begin position="12"/>
        <end position="37"/>
    </location>
</feature>
<dbReference type="InterPro" id="IPR005672">
    <property type="entry name" value="Phosphate_PstA"/>
</dbReference>
<evidence type="ECO:0000313" key="12">
    <source>
        <dbReference type="Proteomes" id="UP001139971"/>
    </source>
</evidence>
<keyword evidence="7 9" id="KW-1133">Transmembrane helix</keyword>
<dbReference type="AlphaFoldDB" id="A0A9X4BG42"/>
<gene>
    <name evidence="11" type="primary">pstA</name>
    <name evidence="11" type="ORF">OD750_006425</name>
</gene>
<proteinExistence type="inferred from homology"/>
<evidence type="ECO:0000256" key="3">
    <source>
        <dbReference type="ARBA" id="ARBA00016864"/>
    </source>
</evidence>
<dbReference type="PROSITE" id="PS50928">
    <property type="entry name" value="ABC_TM1"/>
    <property type="match status" value="1"/>
</dbReference>
<keyword evidence="6 9" id="KW-0812">Transmembrane</keyword>
<keyword evidence="12" id="KW-1185">Reference proteome</keyword>
<dbReference type="RefSeq" id="WP_263543431.1">
    <property type="nucleotide sequence ID" value="NZ_JAOVZO020000003.1"/>
</dbReference>
<evidence type="ECO:0000256" key="5">
    <source>
        <dbReference type="ARBA" id="ARBA00022475"/>
    </source>
</evidence>
<comment type="subcellular location">
    <subcellularLocation>
        <location evidence="9">Cell inner membrane</location>
        <topology evidence="9">Multi-pass membrane protein</topology>
    </subcellularLocation>
    <subcellularLocation>
        <location evidence="1">Cell membrane</location>
        <topology evidence="1">Multi-pass membrane protein</topology>
    </subcellularLocation>
</comment>
<dbReference type="Proteomes" id="UP001139971">
    <property type="component" value="Unassembled WGS sequence"/>
</dbReference>
<feature type="transmembrane region" description="Helical" evidence="9">
    <location>
        <begin position="403"/>
        <end position="424"/>
    </location>
</feature>
<organism evidence="11 12">
    <name type="scientific">Tahibacter soli</name>
    <dbReference type="NCBI Taxonomy" id="2983605"/>
    <lineage>
        <taxon>Bacteria</taxon>
        <taxon>Pseudomonadati</taxon>
        <taxon>Pseudomonadota</taxon>
        <taxon>Gammaproteobacteria</taxon>
        <taxon>Lysobacterales</taxon>
        <taxon>Rhodanobacteraceae</taxon>
        <taxon>Tahibacter</taxon>
    </lineage>
</organism>
<reference evidence="11" key="1">
    <citation type="submission" date="2023-02" db="EMBL/GenBank/DDBJ databases">
        <title>Tahibacter soli sp. nov. isolated from soil.</title>
        <authorList>
            <person name="Baek J.H."/>
            <person name="Lee J.K."/>
            <person name="Choi D.G."/>
            <person name="Jeon C.O."/>
        </authorList>
    </citation>
    <scope>NUCLEOTIDE SEQUENCE</scope>
    <source>
        <strain evidence="11">BL</strain>
    </source>
</reference>
<dbReference type="Gene3D" id="1.10.3720.10">
    <property type="entry name" value="MetI-like"/>
    <property type="match status" value="1"/>
</dbReference>
<name>A0A9X4BG42_9GAMM</name>
<dbReference type="GO" id="GO:0005886">
    <property type="term" value="C:plasma membrane"/>
    <property type="evidence" value="ECO:0007669"/>
    <property type="project" value="UniProtKB-SubCell"/>
</dbReference>
<evidence type="ECO:0000256" key="6">
    <source>
        <dbReference type="ARBA" id="ARBA00022692"/>
    </source>
</evidence>
<evidence type="ECO:0000256" key="9">
    <source>
        <dbReference type="RuleBase" id="RU363043"/>
    </source>
</evidence>
<accession>A0A9X4BG42</accession>
<feature type="transmembrane region" description="Helical" evidence="9">
    <location>
        <begin position="333"/>
        <end position="358"/>
    </location>
</feature>
<comment type="similarity">
    <text evidence="2 9">Belongs to the binding-protein-dependent transport system permease family. CysTW subfamily.</text>
</comment>
<feature type="transmembrane region" description="Helical" evidence="9">
    <location>
        <begin position="272"/>
        <end position="293"/>
    </location>
</feature>
<evidence type="ECO:0000313" key="11">
    <source>
        <dbReference type="EMBL" id="MDC8012180.1"/>
    </source>
</evidence>
<dbReference type="Pfam" id="PF00528">
    <property type="entry name" value="BPD_transp_1"/>
    <property type="match status" value="1"/>
</dbReference>
<dbReference type="PANTHER" id="PTHR43470">
    <property type="entry name" value="PHOSPHATE TRANSPORT SYSTEM PERMEASE PROTEIN PSTA-RELATED"/>
    <property type="match status" value="1"/>
</dbReference>
<keyword evidence="4" id="KW-0813">Transport</keyword>
<dbReference type="GO" id="GO:0035435">
    <property type="term" value="P:phosphate ion transmembrane transport"/>
    <property type="evidence" value="ECO:0007669"/>
    <property type="project" value="InterPro"/>
</dbReference>
<evidence type="ECO:0000256" key="7">
    <source>
        <dbReference type="ARBA" id="ARBA00022989"/>
    </source>
</evidence>
<comment type="caution">
    <text evidence="11">The sequence shown here is derived from an EMBL/GenBank/DDBJ whole genome shotgun (WGS) entry which is preliminary data.</text>
</comment>
<feature type="transmembrane region" description="Helical" evidence="9">
    <location>
        <begin position="185"/>
        <end position="214"/>
    </location>
</feature>
<evidence type="ECO:0000256" key="1">
    <source>
        <dbReference type="ARBA" id="ARBA00004651"/>
    </source>
</evidence>
<dbReference type="GO" id="GO:0005315">
    <property type="term" value="F:phosphate transmembrane transporter activity"/>
    <property type="evidence" value="ECO:0007669"/>
    <property type="project" value="InterPro"/>
</dbReference>
<dbReference type="SUPFAM" id="SSF161098">
    <property type="entry name" value="MetI-like"/>
    <property type="match status" value="1"/>
</dbReference>
<feature type="transmembrane region" description="Helical" evidence="9">
    <location>
        <begin position="226"/>
        <end position="252"/>
    </location>
</feature>
<dbReference type="InterPro" id="IPR035906">
    <property type="entry name" value="MetI-like_sf"/>
</dbReference>
<feature type="domain" description="ABC transmembrane type-1" evidence="10">
    <location>
        <begin position="189"/>
        <end position="421"/>
    </location>
</feature>